<feature type="transmembrane region" description="Helical" evidence="1">
    <location>
        <begin position="41"/>
        <end position="61"/>
    </location>
</feature>
<reference evidence="2 3" key="1">
    <citation type="submission" date="2019-03" db="EMBL/GenBank/DDBJ databases">
        <title>Genomic Encyclopedia of Type Strains, Phase IV (KMG-IV): sequencing the most valuable type-strain genomes for metagenomic binning, comparative biology and taxonomic classification.</title>
        <authorList>
            <person name="Goeker M."/>
        </authorList>
    </citation>
    <scope>NUCLEOTIDE SEQUENCE [LARGE SCALE GENOMIC DNA]</scope>
    <source>
        <strain evidence="2 3">DSM 4868</strain>
    </source>
</reference>
<evidence type="ECO:0000313" key="3">
    <source>
        <dbReference type="Proteomes" id="UP000295142"/>
    </source>
</evidence>
<organism evidence="2 3">
    <name type="scientific">Rhodovulum euryhalinum</name>
    <dbReference type="NCBI Taxonomy" id="35805"/>
    <lineage>
        <taxon>Bacteria</taxon>
        <taxon>Pseudomonadati</taxon>
        <taxon>Pseudomonadota</taxon>
        <taxon>Alphaproteobacteria</taxon>
        <taxon>Rhodobacterales</taxon>
        <taxon>Paracoccaceae</taxon>
        <taxon>Rhodovulum</taxon>
    </lineage>
</organism>
<keyword evidence="3" id="KW-1185">Reference proteome</keyword>
<sequence>MTEDLAVLRVSVVRRAVGLGAMLMLAGLMLSVALFRPPADPLWRGFLLALGAGVLVLGEAMRRATGRPLRLTREGLFDSDGRELARIDEIAGIDRGMFALKPSNGFTLRLNVPKPRAWAPGVWWRIGRRIGVGGVTSAAQAKAMAEILTLVMAERREAGEGGGGA</sequence>
<keyword evidence="1" id="KW-0812">Transmembrane</keyword>
<protein>
    <recommendedName>
        <fullName evidence="4">PH (Pleckstrin Homology) domain-containing protein</fullName>
    </recommendedName>
</protein>
<proteinExistence type="predicted"/>
<accession>A0A4R2L1G4</accession>
<dbReference type="OrthoDB" id="7862519at2"/>
<evidence type="ECO:0000256" key="1">
    <source>
        <dbReference type="SAM" id="Phobius"/>
    </source>
</evidence>
<gene>
    <name evidence="2" type="ORF">EV655_10394</name>
</gene>
<keyword evidence="1" id="KW-1133">Transmembrane helix</keyword>
<dbReference type="EMBL" id="SLWW01000003">
    <property type="protein sequence ID" value="TCO72865.1"/>
    <property type="molecule type" value="Genomic_DNA"/>
</dbReference>
<comment type="caution">
    <text evidence="2">The sequence shown here is derived from an EMBL/GenBank/DDBJ whole genome shotgun (WGS) entry which is preliminary data.</text>
</comment>
<dbReference type="Proteomes" id="UP000295142">
    <property type="component" value="Unassembled WGS sequence"/>
</dbReference>
<dbReference type="AlphaFoldDB" id="A0A4R2L1G4"/>
<evidence type="ECO:0000313" key="2">
    <source>
        <dbReference type="EMBL" id="TCO72865.1"/>
    </source>
</evidence>
<keyword evidence="1" id="KW-0472">Membrane</keyword>
<feature type="transmembrane region" description="Helical" evidence="1">
    <location>
        <begin position="12"/>
        <end position="35"/>
    </location>
</feature>
<evidence type="ECO:0008006" key="4">
    <source>
        <dbReference type="Google" id="ProtNLM"/>
    </source>
</evidence>
<name>A0A4R2L1G4_9RHOB</name>